<protein>
    <submittedName>
        <fullName evidence="5">Right handed beta helix region</fullName>
    </submittedName>
</protein>
<proteinExistence type="predicted"/>
<dbReference type="Gene3D" id="2.60.40.1080">
    <property type="match status" value="1"/>
</dbReference>
<dbReference type="PANTHER" id="PTHR22990:SF15">
    <property type="entry name" value="F-BOX ONLY PROTEIN 10"/>
    <property type="match status" value="1"/>
</dbReference>
<evidence type="ECO:0000256" key="1">
    <source>
        <dbReference type="ARBA" id="ARBA00022737"/>
    </source>
</evidence>
<evidence type="ECO:0000256" key="2">
    <source>
        <dbReference type="SAM" id="Phobius"/>
    </source>
</evidence>
<keyword evidence="1" id="KW-0677">Repeat</keyword>
<evidence type="ECO:0000313" key="5">
    <source>
        <dbReference type="EMBL" id="SDZ16055.1"/>
    </source>
</evidence>
<dbReference type="Proteomes" id="UP000198935">
    <property type="component" value="Unassembled WGS sequence"/>
</dbReference>
<keyword evidence="2" id="KW-0812">Transmembrane</keyword>
<keyword evidence="2" id="KW-1133">Transmembrane helix</keyword>
<dbReference type="Pfam" id="PF05048">
    <property type="entry name" value="NosD"/>
    <property type="match status" value="1"/>
</dbReference>
<name>A0A1H3QSS5_9BACI</name>
<dbReference type="STRING" id="1503961.SAMN05421736_10720"/>
<feature type="domain" description="Rhamnogalacturonase A/B/Epimerase-like pectate lyase" evidence="4">
    <location>
        <begin position="137"/>
        <end position="340"/>
    </location>
</feature>
<organism evidence="5 6">
    <name type="scientific">Evansella caseinilytica</name>
    <dbReference type="NCBI Taxonomy" id="1503961"/>
    <lineage>
        <taxon>Bacteria</taxon>
        <taxon>Bacillati</taxon>
        <taxon>Bacillota</taxon>
        <taxon>Bacilli</taxon>
        <taxon>Bacillales</taxon>
        <taxon>Bacillaceae</taxon>
        <taxon>Evansella</taxon>
    </lineage>
</organism>
<dbReference type="InterPro" id="IPR011050">
    <property type="entry name" value="Pectin_lyase_fold/virulence"/>
</dbReference>
<dbReference type="Pfam" id="PF12708">
    <property type="entry name" value="Pect-lyase_RHGA_epim"/>
    <property type="match status" value="1"/>
</dbReference>
<dbReference type="OrthoDB" id="6502305at2"/>
<dbReference type="AlphaFoldDB" id="A0A1H3QSS5"/>
<keyword evidence="2" id="KW-0472">Membrane</keyword>
<dbReference type="SMART" id="SM00710">
    <property type="entry name" value="PbH1"/>
    <property type="match status" value="13"/>
</dbReference>
<dbReference type="InterPro" id="IPR051550">
    <property type="entry name" value="SCF-Subunits/Alg-Epimerases"/>
</dbReference>
<evidence type="ECO:0000259" key="4">
    <source>
        <dbReference type="Pfam" id="PF12708"/>
    </source>
</evidence>
<dbReference type="PANTHER" id="PTHR22990">
    <property type="entry name" value="F-BOX ONLY PROTEIN"/>
    <property type="match status" value="1"/>
</dbReference>
<keyword evidence="6" id="KW-1185">Reference proteome</keyword>
<feature type="domain" description="Periplasmic copper-binding protein NosD beta helix" evidence="3">
    <location>
        <begin position="394"/>
        <end position="554"/>
    </location>
</feature>
<feature type="transmembrane region" description="Helical" evidence="2">
    <location>
        <begin position="7"/>
        <end position="24"/>
    </location>
</feature>
<accession>A0A1H3QSS5</accession>
<dbReference type="SUPFAM" id="SSF51126">
    <property type="entry name" value="Pectin lyase-like"/>
    <property type="match status" value="2"/>
</dbReference>
<dbReference type="EMBL" id="FNPI01000007">
    <property type="protein sequence ID" value="SDZ16055.1"/>
    <property type="molecule type" value="Genomic_DNA"/>
</dbReference>
<dbReference type="Gene3D" id="2.160.20.10">
    <property type="entry name" value="Single-stranded right-handed beta-helix, Pectin lyase-like"/>
    <property type="match status" value="2"/>
</dbReference>
<gene>
    <name evidence="5" type="ORF">SAMN05421736_10720</name>
</gene>
<sequence length="657" mass="72359">MKKRVTHLLLICLLPLLIVIYFVVVHSPVNDEKEGLFSDMSTDGKARRFLTVDIDTYFLYLEALKEVQLKVFANEGKQPKKDVTDRAYFTTSNEEIAAVSPAGIVRAKAAGTAVVTVNHEELTKEIVLHVAANDRRVNVKEYGAYGDGMHDDTAAFQTAIDEIAASGGGDVYVPAGTYLLHPIYLQPFVNIVGEDRDHVVLTLSDNAPADYTRLINMNDHTKVQNITCDGNYRNHPNGTEHMHCIFAWDSNYIMIDNNRLMNAVGDGISITGSSDGSSHVIISNNIVEENQRSQIVIEQVNDLTIINNRISSATGRPGIHFEPWEPMEYFHAKITQNSITTNSDGYNVILAGGDSELAGENGPGYFFYGIEFFENTVIAPESVFDIADTFHLMVYDNQLDVREIRIYRKNEHVQIFDNEITAVDGIRIEGMWDRKLISTGAKIADNTFRTSNNGIFMMDGAEKTEIDNNVFIGAEKSAGIHLFATEDISDTIVTNNVFQKYEHGIFADYYGNKGDVRKLIVRNNAFSDFTGYAMYLNGTGSGVTMTGNEIVNTSGVRLYVHDRVLSDIRLLDNKISGGANGIIHRQYGAGMLENATISGNVISGILDGEAGAIDFDAASSVTPVNVVITGNRLSNNANNDISVHESLETSVENNTAD</sequence>
<dbReference type="InterPro" id="IPR024535">
    <property type="entry name" value="RHGA/B-epi-like_pectate_lyase"/>
</dbReference>
<dbReference type="SUPFAM" id="SSF49373">
    <property type="entry name" value="Invasin/intimin cell-adhesion fragments"/>
    <property type="match status" value="1"/>
</dbReference>
<dbReference type="InterPro" id="IPR007742">
    <property type="entry name" value="NosD_dom"/>
</dbReference>
<evidence type="ECO:0000259" key="3">
    <source>
        <dbReference type="Pfam" id="PF05048"/>
    </source>
</evidence>
<dbReference type="InterPro" id="IPR006626">
    <property type="entry name" value="PbH1"/>
</dbReference>
<reference evidence="6" key="1">
    <citation type="submission" date="2016-10" db="EMBL/GenBank/DDBJ databases">
        <authorList>
            <person name="Varghese N."/>
            <person name="Submissions S."/>
        </authorList>
    </citation>
    <scope>NUCLEOTIDE SEQUENCE [LARGE SCALE GENOMIC DNA]</scope>
    <source>
        <strain evidence="6">SP</strain>
    </source>
</reference>
<evidence type="ECO:0000313" key="6">
    <source>
        <dbReference type="Proteomes" id="UP000198935"/>
    </source>
</evidence>
<dbReference type="InterPro" id="IPR008964">
    <property type="entry name" value="Invasin/intimin_cell_adhesion"/>
</dbReference>
<dbReference type="InterPro" id="IPR012334">
    <property type="entry name" value="Pectin_lyas_fold"/>
</dbReference>